<dbReference type="RefSeq" id="XP_066674282.1">
    <property type="nucleotide sequence ID" value="XM_066804509.1"/>
</dbReference>
<organism evidence="1 2">
    <name type="scientific">Apiospora hydei</name>
    <dbReference type="NCBI Taxonomy" id="1337664"/>
    <lineage>
        <taxon>Eukaryota</taxon>
        <taxon>Fungi</taxon>
        <taxon>Dikarya</taxon>
        <taxon>Ascomycota</taxon>
        <taxon>Pezizomycotina</taxon>
        <taxon>Sordariomycetes</taxon>
        <taxon>Xylariomycetidae</taxon>
        <taxon>Amphisphaeriales</taxon>
        <taxon>Apiosporaceae</taxon>
        <taxon>Apiospora</taxon>
    </lineage>
</organism>
<proteinExistence type="predicted"/>
<accession>A0ABR1XA54</accession>
<protein>
    <submittedName>
        <fullName evidence="1">Uncharacterized protein</fullName>
    </submittedName>
</protein>
<sequence length="89" mass="10006">MHNLEVPQEMALRSLGFRVVIARGLQEAPREVDLLTQFASGQQQSQQNNARLGDWVLWGILQRDPAKFRFVVHPITEPANSAAAAQEQQ</sequence>
<gene>
    <name evidence="1" type="ORF">PG997_000194</name>
</gene>
<dbReference type="GeneID" id="92037569"/>
<dbReference type="EMBL" id="JAQQWN010000002">
    <property type="protein sequence ID" value="KAK8093509.1"/>
    <property type="molecule type" value="Genomic_DNA"/>
</dbReference>
<keyword evidence="2" id="KW-1185">Reference proteome</keyword>
<comment type="caution">
    <text evidence="1">The sequence shown here is derived from an EMBL/GenBank/DDBJ whole genome shotgun (WGS) entry which is preliminary data.</text>
</comment>
<evidence type="ECO:0000313" key="2">
    <source>
        <dbReference type="Proteomes" id="UP001433268"/>
    </source>
</evidence>
<reference evidence="1 2" key="1">
    <citation type="submission" date="2023-01" db="EMBL/GenBank/DDBJ databases">
        <title>Analysis of 21 Apiospora genomes using comparative genomics revels a genus with tremendous synthesis potential of carbohydrate active enzymes and secondary metabolites.</title>
        <authorList>
            <person name="Sorensen T."/>
        </authorList>
    </citation>
    <scope>NUCLEOTIDE SEQUENCE [LARGE SCALE GENOMIC DNA]</scope>
    <source>
        <strain evidence="1 2">CBS 114990</strain>
    </source>
</reference>
<name>A0ABR1XA54_9PEZI</name>
<evidence type="ECO:0000313" key="1">
    <source>
        <dbReference type="EMBL" id="KAK8093509.1"/>
    </source>
</evidence>
<dbReference type="Proteomes" id="UP001433268">
    <property type="component" value="Unassembled WGS sequence"/>
</dbReference>